<dbReference type="Gene3D" id="2.60.120.620">
    <property type="entry name" value="q2cbj1_9rhob like domain"/>
    <property type="match status" value="1"/>
</dbReference>
<keyword evidence="1" id="KW-0560">Oxidoreductase</keyword>
<dbReference type="GO" id="GO:0005506">
    <property type="term" value="F:iron ion binding"/>
    <property type="evidence" value="ECO:0007669"/>
    <property type="project" value="UniProtKB-ARBA"/>
</dbReference>
<name>A0A5S4GNG3_9ACTN</name>
<keyword evidence="1" id="KW-0223">Dioxygenase</keyword>
<protein>
    <submittedName>
        <fullName evidence="1">Phytanoyl-CoA dioxygenase family protein</fullName>
    </submittedName>
</protein>
<accession>A0A5S4GNG3</accession>
<gene>
    <name evidence="1" type="ORF">ETD85_37595</name>
</gene>
<dbReference type="Proteomes" id="UP000306628">
    <property type="component" value="Unassembled WGS sequence"/>
</dbReference>
<dbReference type="GO" id="GO:0016706">
    <property type="term" value="F:2-oxoglutarate-dependent dioxygenase activity"/>
    <property type="evidence" value="ECO:0007669"/>
    <property type="project" value="UniProtKB-ARBA"/>
</dbReference>
<dbReference type="AlphaFoldDB" id="A0A5S4GNG3"/>
<dbReference type="PANTHER" id="PTHR20883">
    <property type="entry name" value="PHYTANOYL-COA DIOXYGENASE DOMAIN CONTAINING 1"/>
    <property type="match status" value="1"/>
</dbReference>
<evidence type="ECO:0000313" key="2">
    <source>
        <dbReference type="Proteomes" id="UP000306628"/>
    </source>
</evidence>
<sequence length="298" mass="32694">MSDRKRTTSTTLNTLTTLPASASVDDAIEVVERDGTVIIEDFIDAATLSGLWDDLGPALERQTDGDGRLVGEKTRILPGLVRRSDHSITIMRQPHFLGSARHFLQRPVRAWLGEQRVELVPTIQLGISRAIQIQPGVPIQGLHRDDTAHLRTHPGPESRVQVMVAASEFTARNGATRLIPGSHRWDDERAPRDDEAIPAEMRAGSALLWLGSTYHGAGVNASDAPRTGLSYAYDLGNLRQEENHYLSLPLDTVRGFPEDIQRLLGYEACPPMCGLYELSDPMLLLRDGPDSPAATAAR</sequence>
<evidence type="ECO:0000313" key="1">
    <source>
        <dbReference type="EMBL" id="TMR27890.1"/>
    </source>
</evidence>
<dbReference type="SUPFAM" id="SSF51197">
    <property type="entry name" value="Clavaminate synthase-like"/>
    <property type="match status" value="1"/>
</dbReference>
<dbReference type="Pfam" id="PF05721">
    <property type="entry name" value="PhyH"/>
    <property type="match status" value="1"/>
</dbReference>
<dbReference type="InterPro" id="IPR008775">
    <property type="entry name" value="Phytyl_CoA_dOase-like"/>
</dbReference>
<proteinExistence type="predicted"/>
<dbReference type="RefSeq" id="WP_138694595.1">
    <property type="nucleotide sequence ID" value="NZ_JBHSAZ010000076.1"/>
</dbReference>
<dbReference type="EMBL" id="VCKX01000156">
    <property type="protein sequence ID" value="TMR27890.1"/>
    <property type="molecule type" value="Genomic_DNA"/>
</dbReference>
<dbReference type="PANTHER" id="PTHR20883:SF48">
    <property type="entry name" value="ECTOINE DIOXYGENASE"/>
    <property type="match status" value="1"/>
</dbReference>
<organism evidence="1 2">
    <name type="scientific">Nonomuraea zeae</name>
    <dbReference type="NCBI Taxonomy" id="1642303"/>
    <lineage>
        <taxon>Bacteria</taxon>
        <taxon>Bacillati</taxon>
        <taxon>Actinomycetota</taxon>
        <taxon>Actinomycetes</taxon>
        <taxon>Streptosporangiales</taxon>
        <taxon>Streptosporangiaceae</taxon>
        <taxon>Nonomuraea</taxon>
    </lineage>
</organism>
<reference evidence="1 2" key="1">
    <citation type="submission" date="2019-05" db="EMBL/GenBank/DDBJ databases">
        <title>Draft genome sequence of Nonomuraea zeae DSM 100528.</title>
        <authorList>
            <person name="Saricaoglu S."/>
            <person name="Isik K."/>
        </authorList>
    </citation>
    <scope>NUCLEOTIDE SEQUENCE [LARGE SCALE GENOMIC DNA]</scope>
    <source>
        <strain evidence="1 2">DSM 100528</strain>
    </source>
</reference>
<comment type="caution">
    <text evidence="1">The sequence shown here is derived from an EMBL/GenBank/DDBJ whole genome shotgun (WGS) entry which is preliminary data.</text>
</comment>
<keyword evidence="2" id="KW-1185">Reference proteome</keyword>
<dbReference type="OrthoDB" id="9796766at2"/>